<name>A0A1I7HBQ8_9BACL</name>
<keyword evidence="2" id="KW-1185">Reference proteome</keyword>
<proteinExistence type="predicted"/>
<sequence length="105" mass="11836">MTAVANVQANPACGHIRRQGVMLMGGLRAVYRTAKWLLMLYGLWQAVLRSRWLTLAIALWRMLGGRPPRPAGRVAVIRFAEAGDPAVYRRLGWRSIRPRRLSGAR</sequence>
<dbReference type="Proteomes" id="UP000183508">
    <property type="component" value="Unassembled WGS sequence"/>
</dbReference>
<evidence type="ECO:0000313" key="2">
    <source>
        <dbReference type="Proteomes" id="UP000183508"/>
    </source>
</evidence>
<reference evidence="2" key="1">
    <citation type="submission" date="2016-10" db="EMBL/GenBank/DDBJ databases">
        <authorList>
            <person name="Varghese N."/>
        </authorList>
    </citation>
    <scope>NUCLEOTIDE SEQUENCE [LARGE SCALE GENOMIC DNA]</scope>
    <source>
        <strain evidence="2">DSM 17980</strain>
    </source>
</reference>
<dbReference type="STRING" id="392015.SAMN05421543_104102"/>
<gene>
    <name evidence="1" type="ORF">SAMN05421543_104102</name>
</gene>
<protein>
    <submittedName>
        <fullName evidence="1">Uncharacterized protein</fullName>
    </submittedName>
</protein>
<organism evidence="1 2">
    <name type="scientific">Alicyclobacillus macrosporangiidus</name>
    <dbReference type="NCBI Taxonomy" id="392015"/>
    <lineage>
        <taxon>Bacteria</taxon>
        <taxon>Bacillati</taxon>
        <taxon>Bacillota</taxon>
        <taxon>Bacilli</taxon>
        <taxon>Bacillales</taxon>
        <taxon>Alicyclobacillaceae</taxon>
        <taxon>Alicyclobacillus</taxon>
    </lineage>
</organism>
<dbReference type="AlphaFoldDB" id="A0A1I7HBQ8"/>
<dbReference type="EMBL" id="FPBV01000004">
    <property type="protein sequence ID" value="SFU58143.1"/>
    <property type="molecule type" value="Genomic_DNA"/>
</dbReference>
<evidence type="ECO:0000313" key="1">
    <source>
        <dbReference type="EMBL" id="SFU58143.1"/>
    </source>
</evidence>
<accession>A0A1I7HBQ8</accession>